<dbReference type="InterPro" id="IPR008918">
    <property type="entry name" value="HhH2"/>
</dbReference>
<dbReference type="GO" id="GO:0017108">
    <property type="term" value="F:5'-flap endonuclease activity"/>
    <property type="evidence" value="ECO:0007669"/>
    <property type="project" value="InterPro"/>
</dbReference>
<dbReference type="GO" id="GO:0003677">
    <property type="term" value="F:DNA binding"/>
    <property type="evidence" value="ECO:0007669"/>
    <property type="project" value="UniProtKB-KW"/>
</dbReference>
<dbReference type="Gene3D" id="1.10.150.20">
    <property type="entry name" value="5' to 3' exonuclease, C-terminal subdomain"/>
    <property type="match status" value="1"/>
</dbReference>
<dbReference type="CDD" id="cd09859">
    <property type="entry name" value="PIN_53EXO"/>
    <property type="match status" value="1"/>
</dbReference>
<dbReference type="SMART" id="SM00279">
    <property type="entry name" value="HhH2"/>
    <property type="match status" value="1"/>
</dbReference>
<gene>
    <name evidence="5" type="ORF">GYA27_02990</name>
</gene>
<dbReference type="AlphaFoldDB" id="A0A7X9DKJ0"/>
<dbReference type="GO" id="GO:0033567">
    <property type="term" value="P:DNA replication, Okazaki fragment processing"/>
    <property type="evidence" value="ECO:0007669"/>
    <property type="project" value="InterPro"/>
</dbReference>
<dbReference type="Pfam" id="PF02739">
    <property type="entry name" value="5_3_exonuc_N"/>
    <property type="match status" value="1"/>
</dbReference>
<keyword evidence="3" id="KW-0238">DNA-binding</keyword>
<evidence type="ECO:0000313" key="5">
    <source>
        <dbReference type="EMBL" id="NMB70140.1"/>
    </source>
</evidence>
<name>A0A7X9DKJ0_UNCKA</name>
<dbReference type="Proteomes" id="UP000526033">
    <property type="component" value="Unassembled WGS sequence"/>
</dbReference>
<dbReference type="InterPro" id="IPR038969">
    <property type="entry name" value="FEN"/>
</dbReference>
<protein>
    <recommendedName>
        <fullName evidence="4">5'-3' exonuclease domain-containing protein</fullName>
    </recommendedName>
</protein>
<evidence type="ECO:0000256" key="3">
    <source>
        <dbReference type="ARBA" id="ARBA00023125"/>
    </source>
</evidence>
<dbReference type="EMBL" id="JAAZNL010000032">
    <property type="protein sequence ID" value="NMB70140.1"/>
    <property type="molecule type" value="Genomic_DNA"/>
</dbReference>
<dbReference type="GO" id="GO:0008409">
    <property type="term" value="F:5'-3' exonuclease activity"/>
    <property type="evidence" value="ECO:0007669"/>
    <property type="project" value="InterPro"/>
</dbReference>
<dbReference type="SUPFAM" id="SSF88723">
    <property type="entry name" value="PIN domain-like"/>
    <property type="match status" value="1"/>
</dbReference>
<dbReference type="PANTHER" id="PTHR42646:SF2">
    <property type="entry name" value="5'-3' EXONUCLEASE FAMILY PROTEIN"/>
    <property type="match status" value="1"/>
</dbReference>
<dbReference type="InterPro" id="IPR020046">
    <property type="entry name" value="5-3_exonucl_a-hlix_arch_N"/>
</dbReference>
<accession>A0A7X9DKJ0</accession>
<dbReference type="PANTHER" id="PTHR42646">
    <property type="entry name" value="FLAP ENDONUCLEASE XNI"/>
    <property type="match status" value="1"/>
</dbReference>
<evidence type="ECO:0000313" key="6">
    <source>
        <dbReference type="Proteomes" id="UP000526033"/>
    </source>
</evidence>
<proteinExistence type="predicted"/>
<dbReference type="SMART" id="SM00475">
    <property type="entry name" value="53EXOc"/>
    <property type="match status" value="1"/>
</dbReference>
<dbReference type="Gene3D" id="3.40.50.1010">
    <property type="entry name" value="5'-nuclease"/>
    <property type="match status" value="1"/>
</dbReference>
<keyword evidence="2" id="KW-0378">Hydrolase</keyword>
<dbReference type="FunFam" id="1.10.150.20:FF:000003">
    <property type="entry name" value="DNA polymerase I"/>
    <property type="match status" value="1"/>
</dbReference>
<evidence type="ECO:0000256" key="2">
    <source>
        <dbReference type="ARBA" id="ARBA00022801"/>
    </source>
</evidence>
<evidence type="ECO:0000259" key="4">
    <source>
        <dbReference type="SMART" id="SM00475"/>
    </source>
</evidence>
<dbReference type="InterPro" id="IPR036279">
    <property type="entry name" value="5-3_exonuclease_C_sf"/>
</dbReference>
<dbReference type="Pfam" id="PF01367">
    <property type="entry name" value="5_3_exonuc"/>
    <property type="match status" value="1"/>
</dbReference>
<dbReference type="SUPFAM" id="SSF47807">
    <property type="entry name" value="5' to 3' exonuclease, C-terminal subdomain"/>
    <property type="match status" value="1"/>
</dbReference>
<dbReference type="InterPro" id="IPR020045">
    <property type="entry name" value="DNA_polI_H3TH"/>
</dbReference>
<reference evidence="5 6" key="1">
    <citation type="journal article" date="2020" name="Biotechnol. Biofuels">
        <title>New insights from the biogas microbiome by comprehensive genome-resolved metagenomics of nearly 1600 species originating from multiple anaerobic digesters.</title>
        <authorList>
            <person name="Campanaro S."/>
            <person name="Treu L."/>
            <person name="Rodriguez-R L.M."/>
            <person name="Kovalovszki A."/>
            <person name="Ziels R.M."/>
            <person name="Maus I."/>
            <person name="Zhu X."/>
            <person name="Kougias P.G."/>
            <person name="Basile A."/>
            <person name="Luo G."/>
            <person name="Schluter A."/>
            <person name="Konstantinidis K.T."/>
            <person name="Angelidaki I."/>
        </authorList>
    </citation>
    <scope>NUCLEOTIDE SEQUENCE [LARGE SCALE GENOMIC DNA]</scope>
    <source>
        <strain evidence="5">AS27yjCOA_165</strain>
    </source>
</reference>
<dbReference type="CDD" id="cd09898">
    <property type="entry name" value="H3TH_53EXO"/>
    <property type="match status" value="1"/>
</dbReference>
<dbReference type="InterPro" id="IPR029060">
    <property type="entry name" value="PIN-like_dom_sf"/>
</dbReference>
<organism evidence="5 6">
    <name type="scientific">candidate division WWE3 bacterium</name>
    <dbReference type="NCBI Taxonomy" id="2053526"/>
    <lineage>
        <taxon>Bacteria</taxon>
        <taxon>Katanobacteria</taxon>
    </lineage>
</organism>
<dbReference type="InterPro" id="IPR002421">
    <property type="entry name" value="5-3_exonuclease"/>
</dbReference>
<evidence type="ECO:0000256" key="1">
    <source>
        <dbReference type="ARBA" id="ARBA00022722"/>
    </source>
</evidence>
<keyword evidence="1" id="KW-0540">Nuclease</keyword>
<sequence length="308" mass="34962">MEKIILIDTFNFLHRAYHALPNTFRSPDGEPTNAVYGVTSMLINLFSEVKPNYVVAALDMQEATFRIEDFTGYKAQRKPMEEDLSSQIPKVIEIMEAFGIKIVGVNGYEADDVIATVAKTYEHNYEIVIVSNDRDLWQLASDTVSIMLPNTKGAVEWLGPKEVLARFGFPPSKIADYKGLRGDPSDNIPGVYGIGEKTATDLIKKYGSLEEIYKNVEKIEQHSLKEKLINSYEQAVMSKKLACLIMDVPFQLDIKDARYKTLNKLQVKEVLEKYNFKSLIRRLGFDDDSSLKRNAKTNEVNKDQLALF</sequence>
<feature type="domain" description="5'-3' exonuclease" evidence="4">
    <location>
        <begin position="2"/>
        <end position="260"/>
    </location>
</feature>
<comment type="caution">
    <text evidence="5">The sequence shown here is derived from an EMBL/GenBank/DDBJ whole genome shotgun (WGS) entry which is preliminary data.</text>
</comment>